<organism evidence="9 10">
    <name type="scientific">Rubrivirga litoralis</name>
    <dbReference type="NCBI Taxonomy" id="3075598"/>
    <lineage>
        <taxon>Bacteria</taxon>
        <taxon>Pseudomonadati</taxon>
        <taxon>Rhodothermota</taxon>
        <taxon>Rhodothermia</taxon>
        <taxon>Rhodothermales</taxon>
        <taxon>Rubricoccaceae</taxon>
        <taxon>Rubrivirga</taxon>
    </lineage>
</organism>
<evidence type="ECO:0000313" key="9">
    <source>
        <dbReference type="EMBL" id="MDT0632508.1"/>
    </source>
</evidence>
<evidence type="ECO:0000256" key="5">
    <source>
        <dbReference type="ARBA" id="ARBA00022801"/>
    </source>
</evidence>
<dbReference type="EC" id="3.1.3.71" evidence="3 8"/>
<dbReference type="PANTHER" id="PTHR37311">
    <property type="entry name" value="2-PHOSPHOSULFOLACTATE PHOSPHATASE-RELATED"/>
    <property type="match status" value="1"/>
</dbReference>
<evidence type="ECO:0000313" key="10">
    <source>
        <dbReference type="Proteomes" id="UP001267426"/>
    </source>
</evidence>
<comment type="similarity">
    <text evidence="2 8">Belongs to the ComB family.</text>
</comment>
<evidence type="ECO:0000256" key="8">
    <source>
        <dbReference type="HAMAP-Rule" id="MF_00490"/>
    </source>
</evidence>
<dbReference type="SUPFAM" id="SSF142823">
    <property type="entry name" value="ComB-like"/>
    <property type="match status" value="1"/>
</dbReference>
<evidence type="ECO:0000256" key="6">
    <source>
        <dbReference type="ARBA" id="ARBA00022842"/>
    </source>
</evidence>
<dbReference type="RefSeq" id="WP_311664452.1">
    <property type="nucleotide sequence ID" value="NZ_JAVRHT010000030.1"/>
</dbReference>
<sequence>MSAPALDVFLTPAVLDEDALYGRAVVVVDVLRASTTIVTALENGARAVIPVADKGEAGRLAASLDADVSLLGGERGGERIPGYQAGNSPLEYTPEAVAGRTVVLTTTNGTAAMARARSAADLAVGAFTNADAAAAFLRRALDAGRPAAVLCAGSEGRVSLEDTLCAGLLVTRVVGAEAAAGLSDSVQIASALYRGSESRLARTIFGARHTQRLIELGHADDVAFAARIDASDGLPVFRDSRFVLDKR</sequence>
<dbReference type="Pfam" id="PF04029">
    <property type="entry name" value="2-ph_phosp"/>
    <property type="match status" value="1"/>
</dbReference>
<name>A0ABU3BT76_9BACT</name>
<comment type="catalytic activity">
    <reaction evidence="7 8">
        <text>(2R)-O-phospho-3-sulfolactate + H2O = (2R)-3-sulfolactate + phosphate</text>
        <dbReference type="Rhea" id="RHEA:23416"/>
        <dbReference type="ChEBI" id="CHEBI:15377"/>
        <dbReference type="ChEBI" id="CHEBI:15597"/>
        <dbReference type="ChEBI" id="CHEBI:43474"/>
        <dbReference type="ChEBI" id="CHEBI:58738"/>
        <dbReference type="EC" id="3.1.3.71"/>
    </reaction>
</comment>
<dbReference type="InterPro" id="IPR036702">
    <property type="entry name" value="ComB-like_sf"/>
</dbReference>
<dbReference type="Gene3D" id="3.90.1560.10">
    <property type="entry name" value="ComB-like"/>
    <property type="match status" value="1"/>
</dbReference>
<gene>
    <name evidence="8" type="primary">comB</name>
    <name evidence="9" type="ORF">RM540_12175</name>
</gene>
<dbReference type="Proteomes" id="UP001267426">
    <property type="component" value="Unassembled WGS sequence"/>
</dbReference>
<keyword evidence="10" id="KW-1185">Reference proteome</keyword>
<keyword evidence="5 8" id="KW-0378">Hydrolase</keyword>
<protein>
    <recommendedName>
        <fullName evidence="4 8">Probable 2-phosphosulfolactate phosphatase</fullName>
        <ecNumber evidence="3 8">3.1.3.71</ecNumber>
    </recommendedName>
</protein>
<evidence type="ECO:0000256" key="1">
    <source>
        <dbReference type="ARBA" id="ARBA00001946"/>
    </source>
</evidence>
<dbReference type="InterPro" id="IPR005238">
    <property type="entry name" value="ComB-like"/>
</dbReference>
<dbReference type="PANTHER" id="PTHR37311:SF1">
    <property type="entry name" value="2-PHOSPHOSULFOLACTATE PHOSPHATASE-RELATED"/>
    <property type="match status" value="1"/>
</dbReference>
<reference evidence="9 10" key="1">
    <citation type="submission" date="2023-09" db="EMBL/GenBank/DDBJ databases">
        <authorList>
            <person name="Rey-Velasco X."/>
        </authorList>
    </citation>
    <scope>NUCLEOTIDE SEQUENCE [LARGE SCALE GENOMIC DNA]</scope>
    <source>
        <strain evidence="9 10">F394</strain>
    </source>
</reference>
<evidence type="ECO:0000256" key="4">
    <source>
        <dbReference type="ARBA" id="ARBA00021948"/>
    </source>
</evidence>
<evidence type="ECO:0000256" key="2">
    <source>
        <dbReference type="ARBA" id="ARBA00009997"/>
    </source>
</evidence>
<comment type="cofactor">
    <cofactor evidence="1 8">
        <name>Mg(2+)</name>
        <dbReference type="ChEBI" id="CHEBI:18420"/>
    </cofactor>
</comment>
<evidence type="ECO:0000256" key="7">
    <source>
        <dbReference type="ARBA" id="ARBA00033711"/>
    </source>
</evidence>
<keyword evidence="6 8" id="KW-0460">Magnesium</keyword>
<accession>A0ABU3BT76</accession>
<dbReference type="EMBL" id="JAVRHT010000030">
    <property type="protein sequence ID" value="MDT0632508.1"/>
    <property type="molecule type" value="Genomic_DNA"/>
</dbReference>
<proteinExistence type="inferred from homology"/>
<comment type="caution">
    <text evidence="9">The sequence shown here is derived from an EMBL/GenBank/DDBJ whole genome shotgun (WGS) entry which is preliminary data.</text>
</comment>
<evidence type="ECO:0000256" key="3">
    <source>
        <dbReference type="ARBA" id="ARBA00012953"/>
    </source>
</evidence>
<dbReference type="HAMAP" id="MF_00490">
    <property type="entry name" value="ComB"/>
    <property type="match status" value="1"/>
</dbReference>